<evidence type="ECO:0000313" key="4">
    <source>
        <dbReference type="Proteomes" id="UP000623467"/>
    </source>
</evidence>
<feature type="transmembrane region" description="Helical" evidence="1">
    <location>
        <begin position="478"/>
        <end position="497"/>
    </location>
</feature>
<dbReference type="InterPro" id="IPR053001">
    <property type="entry name" value="MNNG_permease-like"/>
</dbReference>
<feature type="transmembrane region" description="Helical" evidence="1">
    <location>
        <begin position="561"/>
        <end position="582"/>
    </location>
</feature>
<evidence type="ECO:0000256" key="1">
    <source>
        <dbReference type="SAM" id="Phobius"/>
    </source>
</evidence>
<comment type="caution">
    <text evidence="3">The sequence shown here is derived from an EMBL/GenBank/DDBJ whole genome shotgun (WGS) entry which is preliminary data.</text>
</comment>
<keyword evidence="4" id="KW-1185">Reference proteome</keyword>
<dbReference type="PANTHER" id="PTHR34814">
    <property type="entry name" value="NITROSOGUANIDINE RESISTANCE PROTEIN SNG1"/>
    <property type="match status" value="1"/>
</dbReference>
<dbReference type="Proteomes" id="UP000623467">
    <property type="component" value="Unassembled WGS sequence"/>
</dbReference>
<feature type="transmembrane region" description="Helical" evidence="1">
    <location>
        <begin position="169"/>
        <end position="192"/>
    </location>
</feature>
<dbReference type="InterPro" id="IPR022703">
    <property type="entry name" value="DUF3533"/>
</dbReference>
<keyword evidence="1" id="KW-0812">Transmembrane</keyword>
<dbReference type="PANTHER" id="PTHR34814:SF1">
    <property type="entry name" value="NITROSOGUANIDINE RESISTANCE PROTEIN SNG1"/>
    <property type="match status" value="1"/>
</dbReference>
<reference evidence="3" key="1">
    <citation type="submission" date="2020-05" db="EMBL/GenBank/DDBJ databases">
        <title>Mycena genomes resolve the evolution of fungal bioluminescence.</title>
        <authorList>
            <person name="Tsai I.J."/>
        </authorList>
    </citation>
    <scope>NUCLEOTIDE SEQUENCE</scope>
    <source>
        <strain evidence="3">160909Yilan</strain>
    </source>
</reference>
<sequence>MQQLLRSWDASAAADLVLLSLLSFGYLRASRCTYSRAIPACPYKRSSSWDGGCFLWTSSCLPAVNMDSSAVQSSPVDRANFRLSIGTRVDQVEPPDVDDVSRRRVSSVFFVAMEDGVPKVVHQKSRWERQTKQKQNLPVIPSSSSIVEPGTRFSAEFFDKSLAAVRATYLKIIVAGVVVLGVVVFGVCAIYWGSIWSTPHHSVSGWIVNFDGGLVGGHVVATLLRMNQGSKIVWEVVPASRFFDGLSEVKEAVVEEKTWVAVAINAGTSLNLTTALSEIDQSYNSSLAITFVGSEARNEAEYRNIIQPLISSQLEQASRAFALEFARNISQTVDLAAVLSNAPQLITEPISYVIDNVRPFDVPVYVPIFLEAGIMVDHASRASAVTFVGLIYMLILAFFMLVREISFITLRLTNRSLSKLLSNGARMYTGLDQRLSLGSLIRVRLITCFVGYFFVALFYTLLSLAFKLPFDTRYGKAGFVIFWMLNWIGMLACGLALESLATILTIRYIPLFLVFWIISNMSIAGYPLQVLPHIYRFGYFYPFYNISRGVRSIVFGTKDDLGINFGILLAWVVISCSTLPVFQWWMRRKVVRQSQSPSVDQKT</sequence>
<dbReference type="OrthoDB" id="2140105at2759"/>
<evidence type="ECO:0000259" key="2">
    <source>
        <dbReference type="Pfam" id="PF12051"/>
    </source>
</evidence>
<proteinExistence type="predicted"/>
<dbReference type="EMBL" id="JACAZH010000014">
    <property type="protein sequence ID" value="KAF7350864.1"/>
    <property type="molecule type" value="Genomic_DNA"/>
</dbReference>
<organism evidence="3 4">
    <name type="scientific">Mycena sanguinolenta</name>
    <dbReference type="NCBI Taxonomy" id="230812"/>
    <lineage>
        <taxon>Eukaryota</taxon>
        <taxon>Fungi</taxon>
        <taxon>Dikarya</taxon>
        <taxon>Basidiomycota</taxon>
        <taxon>Agaricomycotina</taxon>
        <taxon>Agaricomycetes</taxon>
        <taxon>Agaricomycetidae</taxon>
        <taxon>Agaricales</taxon>
        <taxon>Marasmiineae</taxon>
        <taxon>Mycenaceae</taxon>
        <taxon>Mycena</taxon>
    </lineage>
</organism>
<feature type="transmembrane region" description="Helical" evidence="1">
    <location>
        <begin position="443"/>
        <end position="466"/>
    </location>
</feature>
<keyword evidence="1" id="KW-0472">Membrane</keyword>
<accession>A0A8H6Y1U5</accession>
<name>A0A8H6Y1U5_9AGAR</name>
<feature type="transmembrane region" description="Helical" evidence="1">
    <location>
        <begin position="384"/>
        <end position="402"/>
    </location>
</feature>
<dbReference type="AlphaFoldDB" id="A0A8H6Y1U5"/>
<dbReference type="Pfam" id="PF12051">
    <property type="entry name" value="DUF3533"/>
    <property type="match status" value="1"/>
</dbReference>
<feature type="domain" description="DUF3533" evidence="2">
    <location>
        <begin position="177"/>
        <end position="575"/>
    </location>
</feature>
<keyword evidence="1" id="KW-1133">Transmembrane helix</keyword>
<feature type="transmembrane region" description="Helical" evidence="1">
    <location>
        <begin position="509"/>
        <end position="528"/>
    </location>
</feature>
<protein>
    <submittedName>
        <fullName evidence="3">DUF3533 domain-containing protein</fullName>
    </submittedName>
</protein>
<gene>
    <name evidence="3" type="ORF">MSAN_01648500</name>
</gene>
<feature type="transmembrane region" description="Helical" evidence="1">
    <location>
        <begin position="12"/>
        <end position="29"/>
    </location>
</feature>
<dbReference type="GO" id="GO:0016020">
    <property type="term" value="C:membrane"/>
    <property type="evidence" value="ECO:0007669"/>
    <property type="project" value="TreeGrafter"/>
</dbReference>
<evidence type="ECO:0000313" key="3">
    <source>
        <dbReference type="EMBL" id="KAF7350864.1"/>
    </source>
</evidence>